<protein>
    <submittedName>
        <fullName evidence="3">S-layer homology domain-containing protein</fullName>
    </submittedName>
</protein>
<dbReference type="InterPro" id="IPR032599">
    <property type="entry name" value="YcdB/YcdC_rep_domain"/>
</dbReference>
<dbReference type="RefSeq" id="WP_310765136.1">
    <property type="nucleotide sequence ID" value="NZ_CP134050.1"/>
</dbReference>
<dbReference type="Proteomes" id="UP001256827">
    <property type="component" value="Chromosome"/>
</dbReference>
<evidence type="ECO:0000256" key="1">
    <source>
        <dbReference type="SAM" id="SignalP"/>
    </source>
</evidence>
<accession>A0ABY9T0E7</accession>
<dbReference type="Pfam" id="PF16244">
    <property type="entry name" value="DUF4901"/>
    <property type="match status" value="1"/>
</dbReference>
<gene>
    <name evidence="3" type="ORF">RGB73_23295</name>
</gene>
<organism evidence="3 4">
    <name type="scientific">Brevibacillus brevis</name>
    <name type="common">Bacillus brevis</name>
    <dbReference type="NCBI Taxonomy" id="1393"/>
    <lineage>
        <taxon>Bacteria</taxon>
        <taxon>Bacillati</taxon>
        <taxon>Bacillota</taxon>
        <taxon>Bacilli</taxon>
        <taxon>Bacillales</taxon>
        <taxon>Paenibacillaceae</taxon>
        <taxon>Brevibacillus</taxon>
    </lineage>
</organism>
<name>A0ABY9T0E7_BREBE</name>
<keyword evidence="4" id="KW-1185">Reference proteome</keyword>
<evidence type="ECO:0000313" key="4">
    <source>
        <dbReference type="Proteomes" id="UP001256827"/>
    </source>
</evidence>
<dbReference type="PROSITE" id="PS51272">
    <property type="entry name" value="SLH"/>
    <property type="match status" value="2"/>
</dbReference>
<evidence type="ECO:0000259" key="2">
    <source>
        <dbReference type="PROSITE" id="PS51272"/>
    </source>
</evidence>
<feature type="signal peptide" evidence="1">
    <location>
        <begin position="1"/>
        <end position="37"/>
    </location>
</feature>
<feature type="domain" description="SLH" evidence="2">
    <location>
        <begin position="627"/>
        <end position="689"/>
    </location>
</feature>
<sequence length="749" mass="83135">MRKETPAWKMAAGMSLALVLTPTLGIPLPAAPPVAYAAESASPHVTKEQAIGLAQKWIAIPQDYKQEDAMFLDAERERFFGQSSWQITWQDKKDESGIYVRIDAATGELLQYSRYDSSAKATSPSASISQEKALEVATDFLQRVTSADERKELAKPNQYGPLRFYSTDISEHAFTFTRVENGLPFLENGFQVVVDRSGEVSSFTREWTKGELPEPTSVLPVEQAEKLLAEKAGPSLLYKELSSMTGAYDQDSGKYKLVYEYSPRDPQFVDAVSGAVVNALGQLAESKGVQPLGTTVSPQDDSRTRVTKEQAQQIAEQLIKKLPGEYRSEGSRGGGGRSGPGGIEVRNWKFDFTPLHTKGKPGDTVQVRIDDRGQLDEFSTSERARFREDGAKIEKAVSWKEAEASAAALVKNLLSDRLGEIYLLDQQPSDEDLQNQLERGRAYEIRFGWIKDGVPIEDAEFFVQVNPQSGEAELLEVRPEDRTYLAGDKRKAIDASAAKKAERQQKSVMLTYYTPQQRHVQMPAANQKVMLVYRYVGDQGVVDGLTGEWISFKQEQKKQRPGDIADHPQQEALEFAQRMGLLTAEGGSLEPDKQVTRGELAQMLARMTNRIEFHSSHVSSSDDEGENPFPFADVDDKHPQFAAIYKAVQYGLIPKEGSRFEPDKAVTRAQAADMFARLLGYGDLLDKPGIFVSPYSDVAKKDTPAVTILHSLGLLPGEQSQSFHPNDPVTRAEAAQLMKAVLEHRQSKK</sequence>
<dbReference type="InterPro" id="IPR001119">
    <property type="entry name" value="SLH_dom"/>
</dbReference>
<proteinExistence type="predicted"/>
<reference evidence="3 4" key="1">
    <citation type="submission" date="2023-09" db="EMBL/GenBank/DDBJ databases">
        <title>Complete Genome and Methylome dissection of Bacillus brevis NEB573 original source of BbsI restriction endonuclease.</title>
        <authorList>
            <person name="Fomenkov A."/>
            <person name="Roberts R.D."/>
        </authorList>
    </citation>
    <scope>NUCLEOTIDE SEQUENCE [LARGE SCALE GENOMIC DNA]</scope>
    <source>
        <strain evidence="3 4">NEB573</strain>
    </source>
</reference>
<evidence type="ECO:0000313" key="3">
    <source>
        <dbReference type="EMBL" id="WNC13590.1"/>
    </source>
</evidence>
<dbReference type="Pfam" id="PF00395">
    <property type="entry name" value="SLH"/>
    <property type="match status" value="2"/>
</dbReference>
<feature type="chain" id="PRO_5046290601" evidence="1">
    <location>
        <begin position="38"/>
        <end position="749"/>
    </location>
</feature>
<keyword evidence="1" id="KW-0732">Signal</keyword>
<dbReference type="EMBL" id="CP134050">
    <property type="protein sequence ID" value="WNC13590.1"/>
    <property type="molecule type" value="Genomic_DNA"/>
</dbReference>
<feature type="domain" description="SLH" evidence="2">
    <location>
        <begin position="556"/>
        <end position="618"/>
    </location>
</feature>